<feature type="repeat" description="WD" evidence="10">
    <location>
        <begin position="273"/>
        <end position="314"/>
    </location>
</feature>
<feature type="repeat" description="WD" evidence="10">
    <location>
        <begin position="368"/>
        <end position="407"/>
    </location>
</feature>
<dbReference type="VEuPathDB" id="FungiDB:YALI1_C31281g"/>
<dbReference type="VEuPathDB" id="FungiDB:YALI0_C22704g"/>
<evidence type="ECO:0000256" key="2">
    <source>
        <dbReference type="ARBA" id="ARBA00022574"/>
    </source>
</evidence>
<dbReference type="InterPro" id="IPR019775">
    <property type="entry name" value="WD40_repeat_CS"/>
</dbReference>
<dbReference type="Pfam" id="PF00400">
    <property type="entry name" value="WD40"/>
    <property type="match status" value="4"/>
</dbReference>
<evidence type="ECO:0000256" key="8">
    <source>
        <dbReference type="ARBA" id="ARBA00038415"/>
    </source>
</evidence>
<dbReference type="InterPro" id="IPR001680">
    <property type="entry name" value="WD40_rpt"/>
</dbReference>
<evidence type="ECO:0000256" key="10">
    <source>
        <dbReference type="PROSITE-ProRule" id="PRU00221"/>
    </source>
</evidence>
<name>A0A1D8NCB1_YARLL</name>
<dbReference type="GO" id="GO:1990234">
    <property type="term" value="C:transferase complex"/>
    <property type="evidence" value="ECO:0007669"/>
    <property type="project" value="UniProtKB-ARBA"/>
</dbReference>
<keyword evidence="6" id="KW-0496">Mitochondrion</keyword>
<keyword evidence="3" id="KW-0677">Repeat</keyword>
<dbReference type="Gene3D" id="2.130.10.10">
    <property type="entry name" value="YVTN repeat-like/Quinoprotein amine dehydrogenase"/>
    <property type="match status" value="2"/>
</dbReference>
<organism evidence="12 13">
    <name type="scientific">Yarrowia lipolytica</name>
    <name type="common">Candida lipolytica</name>
    <dbReference type="NCBI Taxonomy" id="4952"/>
    <lineage>
        <taxon>Eukaryota</taxon>
        <taxon>Fungi</taxon>
        <taxon>Dikarya</taxon>
        <taxon>Ascomycota</taxon>
        <taxon>Saccharomycotina</taxon>
        <taxon>Dipodascomycetes</taxon>
        <taxon>Dipodascales</taxon>
        <taxon>Dipodascales incertae sedis</taxon>
        <taxon>Yarrowia</taxon>
    </lineage>
</organism>
<dbReference type="SMART" id="SM00320">
    <property type="entry name" value="WD40"/>
    <property type="match status" value="6"/>
</dbReference>
<comment type="subcellular location">
    <subcellularLocation>
        <location evidence="1">Mitochondrion outer membrane</location>
        <topology evidence="1">Peripheral membrane protein</topology>
        <orientation evidence="1">Cytoplasmic side</orientation>
    </subcellularLocation>
</comment>
<dbReference type="Gene3D" id="6.10.280.220">
    <property type="match status" value="1"/>
</dbReference>
<evidence type="ECO:0000313" key="12">
    <source>
        <dbReference type="EMBL" id="AOW03271.1"/>
    </source>
</evidence>
<evidence type="ECO:0000256" key="9">
    <source>
        <dbReference type="ARBA" id="ARBA00039789"/>
    </source>
</evidence>
<feature type="repeat" description="WD" evidence="10">
    <location>
        <begin position="470"/>
        <end position="509"/>
    </location>
</feature>
<protein>
    <recommendedName>
        <fullName evidence="9">Mitochondrial division protein 1</fullName>
    </recommendedName>
</protein>
<evidence type="ECO:0000256" key="7">
    <source>
        <dbReference type="ARBA" id="ARBA00023136"/>
    </source>
</evidence>
<dbReference type="GeneID" id="2909670"/>
<dbReference type="PROSITE" id="PS50082">
    <property type="entry name" value="WD_REPEATS_2"/>
    <property type="match status" value="5"/>
</dbReference>
<dbReference type="PROSITE" id="PS50294">
    <property type="entry name" value="WD_REPEATS_REGION"/>
    <property type="match status" value="4"/>
</dbReference>
<keyword evidence="2 10" id="KW-0853">WD repeat</keyword>
<feature type="coiled-coil region" evidence="11">
    <location>
        <begin position="186"/>
        <end position="220"/>
    </location>
</feature>
<dbReference type="SUPFAM" id="SSF50978">
    <property type="entry name" value="WD40 repeat-like"/>
    <property type="match status" value="1"/>
</dbReference>
<dbReference type="InterPro" id="IPR015943">
    <property type="entry name" value="WD40/YVTN_repeat-like_dom_sf"/>
</dbReference>
<keyword evidence="4" id="KW-1000">Mitochondrion outer membrane</keyword>
<proteinExistence type="inferred from homology"/>
<sequence length="584" mass="64720">MFTYQILQTPTPTFPLHTAMSDVTHFSKVVAATASTLVSGDLSQSHVMRDISRPAFQKRIFSFSKRPSELVRITSSSKDVLLPDEMLVDIPSNENQFSLFQGFQATLPEHSVGSQLLLGDGSKVGEKSAREQLVEGKKSLSHKLDLLEVRKALAANEITEIDARVAHLQSMRQIVFDRVASLEQQEFQLESEVLRIDAELEQMEEEKEEVIQRHDYETRTPEELEDDVVDLKSVSEKLQSASQKTLPRRNLSRRKTQPTLQQYYEPGNKIRQIKAHSDSVTCLDFDIPFGTMVSAGMDLGLKVWDLSRGDLVTDLKGHNASVTCLQVDNNVLATGSADATIRVWNLDQVVSNPDAQDEGDDAYTIHVLDSHVGEISAIHFSDHTLVSGSADKTIRQWDLNTGRCVQTLDVIWANSAQNALYSNDRLRTGFDANAPFIGAVQCRDAALATGTADGIVRLWDLRSGQVQRTLQGHTAAVTCLQFDDVHLATGSRDRSVRIWDLRMGNIFDAFAYDSPITSLDFDNRRIASTNGENTVKIYDRAAEKHWSLGRGEGDPEAPESTVVKTKEGYLVEGGGDGVVGVWAC</sequence>
<reference evidence="12 13" key="1">
    <citation type="journal article" date="2016" name="PLoS ONE">
        <title>Sequence Assembly of Yarrowia lipolytica Strain W29/CLIB89 Shows Transposable Element Diversity.</title>
        <authorList>
            <person name="Magnan C."/>
            <person name="Yu J."/>
            <person name="Chang I."/>
            <person name="Jahn E."/>
            <person name="Kanomata Y."/>
            <person name="Wu J."/>
            <person name="Zeller M."/>
            <person name="Oakes M."/>
            <person name="Baldi P."/>
            <person name="Sandmeyer S."/>
        </authorList>
    </citation>
    <scope>NUCLEOTIDE SEQUENCE [LARGE SCALE GENOMIC DNA]</scope>
    <source>
        <strain evidence="13">CLIB89(W29)</strain>
    </source>
</reference>
<dbReference type="AlphaFoldDB" id="A0A1D8NCB1"/>
<dbReference type="eggNOG" id="KOG4155">
    <property type="taxonomic scope" value="Eukaryota"/>
</dbReference>
<feature type="repeat" description="WD" evidence="10">
    <location>
        <begin position="447"/>
        <end position="469"/>
    </location>
</feature>
<dbReference type="KEGG" id="yli:2909670"/>
<evidence type="ECO:0000256" key="5">
    <source>
        <dbReference type="ARBA" id="ARBA00023054"/>
    </source>
</evidence>
<keyword evidence="7" id="KW-0472">Membrane</keyword>
<dbReference type="EMBL" id="CP017555">
    <property type="protein sequence ID" value="AOW03271.1"/>
    <property type="molecule type" value="Genomic_DNA"/>
</dbReference>
<evidence type="ECO:0000256" key="6">
    <source>
        <dbReference type="ARBA" id="ARBA00023128"/>
    </source>
</evidence>
<dbReference type="InterPro" id="IPR036322">
    <property type="entry name" value="WD40_repeat_dom_sf"/>
</dbReference>
<evidence type="ECO:0000256" key="11">
    <source>
        <dbReference type="SAM" id="Coils"/>
    </source>
</evidence>
<dbReference type="PRINTS" id="PR00320">
    <property type="entry name" value="GPROTEINBRPT"/>
</dbReference>
<dbReference type="GO" id="GO:0005741">
    <property type="term" value="C:mitochondrial outer membrane"/>
    <property type="evidence" value="ECO:0007669"/>
    <property type="project" value="UniProtKB-SubCell"/>
</dbReference>
<dbReference type="PROSITE" id="PS00678">
    <property type="entry name" value="WD_REPEATS_1"/>
    <property type="match status" value="4"/>
</dbReference>
<dbReference type="RefSeq" id="XP_502149.3">
    <property type="nucleotide sequence ID" value="XM_502149.3"/>
</dbReference>
<dbReference type="PANTHER" id="PTHR22847:SF637">
    <property type="entry name" value="WD REPEAT DOMAIN 5B"/>
    <property type="match status" value="1"/>
</dbReference>
<accession>A0A1D8NCB1</accession>
<dbReference type="Proteomes" id="UP000182444">
    <property type="component" value="Chromosome 1C"/>
</dbReference>
<dbReference type="CDD" id="cd00200">
    <property type="entry name" value="WD40"/>
    <property type="match status" value="1"/>
</dbReference>
<gene>
    <name evidence="12" type="ORF">YALI1_C31281g</name>
</gene>
<comment type="similarity">
    <text evidence="8">Belongs to the WD repeat MDV1/CAF4 family.</text>
</comment>
<evidence type="ECO:0000313" key="13">
    <source>
        <dbReference type="Proteomes" id="UP000182444"/>
    </source>
</evidence>
<evidence type="ECO:0000256" key="1">
    <source>
        <dbReference type="ARBA" id="ARBA00004570"/>
    </source>
</evidence>
<feature type="repeat" description="WD" evidence="10">
    <location>
        <begin position="315"/>
        <end position="347"/>
    </location>
</feature>
<evidence type="ECO:0000256" key="4">
    <source>
        <dbReference type="ARBA" id="ARBA00022787"/>
    </source>
</evidence>
<dbReference type="FunFam" id="2.130.10.10:FF:001052">
    <property type="entry name" value="Mitochondrial division protein 1"/>
    <property type="match status" value="1"/>
</dbReference>
<evidence type="ECO:0000256" key="3">
    <source>
        <dbReference type="ARBA" id="ARBA00022737"/>
    </source>
</evidence>
<dbReference type="InterPro" id="IPR020472">
    <property type="entry name" value="WD40_PAC1"/>
</dbReference>
<keyword evidence="5 11" id="KW-0175">Coiled coil</keyword>
<dbReference type="CDD" id="cd22881">
    <property type="entry name" value="Mdv1_N"/>
    <property type="match status" value="1"/>
</dbReference>
<dbReference type="PANTHER" id="PTHR22847">
    <property type="entry name" value="WD40 REPEAT PROTEIN"/>
    <property type="match status" value="1"/>
</dbReference>